<dbReference type="AlphaFoldDB" id="A0A5B8XRU5"/>
<protein>
    <submittedName>
        <fullName evidence="1">Uncharacterized protein</fullName>
    </submittedName>
</protein>
<reference evidence="1 2" key="1">
    <citation type="submission" date="2019-08" db="EMBL/GenBank/DDBJ databases">
        <authorList>
            <person name="Liang Q."/>
        </authorList>
    </citation>
    <scope>NUCLEOTIDE SEQUENCE [LARGE SCALE GENOMIC DNA]</scope>
    <source>
        <strain evidence="1 2">V1718</strain>
    </source>
</reference>
<dbReference type="EMBL" id="CP042467">
    <property type="protein sequence ID" value="QED28672.1"/>
    <property type="molecule type" value="Genomic_DNA"/>
</dbReference>
<accession>A0A5B8XRU5</accession>
<dbReference type="Proteomes" id="UP000321595">
    <property type="component" value="Chromosome"/>
</dbReference>
<evidence type="ECO:0000313" key="2">
    <source>
        <dbReference type="Proteomes" id="UP000321595"/>
    </source>
</evidence>
<dbReference type="KEGG" id="bbae:FRD01_15800"/>
<name>A0A5B8XRU5_9DELT</name>
<dbReference type="RefSeq" id="WP_146961308.1">
    <property type="nucleotide sequence ID" value="NZ_CP042467.1"/>
</dbReference>
<organism evidence="1 2">
    <name type="scientific">Microvenator marinus</name>
    <dbReference type="NCBI Taxonomy" id="2600177"/>
    <lineage>
        <taxon>Bacteria</taxon>
        <taxon>Deltaproteobacteria</taxon>
        <taxon>Bradymonadales</taxon>
        <taxon>Microvenatoraceae</taxon>
        <taxon>Microvenator</taxon>
    </lineage>
</organism>
<keyword evidence="2" id="KW-1185">Reference proteome</keyword>
<evidence type="ECO:0000313" key="1">
    <source>
        <dbReference type="EMBL" id="QED28672.1"/>
    </source>
</evidence>
<proteinExistence type="predicted"/>
<sequence length="141" mass="15536">MMFFGMRGVFHVVAPLASWIILLLVSGVGHAQSKNACVTPDEYVEINFQLQSPVPGVWSPSAELSMLSIDFSGMVKREVFALGGDFRIERHGKGITPVFICEPGKTHVYDMGEYMVACPAFDGESLRIYGDENTFLKSGRV</sequence>
<gene>
    <name evidence="1" type="ORF">FRD01_15800</name>
</gene>